<dbReference type="EMBL" id="LT629700">
    <property type="protein sequence ID" value="SDM07149.1"/>
    <property type="molecule type" value="Genomic_DNA"/>
</dbReference>
<reference evidence="2" key="1">
    <citation type="submission" date="2016-10" db="EMBL/GenBank/DDBJ databases">
        <authorList>
            <person name="Varghese N."/>
            <person name="Submissions S."/>
        </authorList>
    </citation>
    <scope>NUCLEOTIDE SEQUENCE [LARGE SCALE GENOMIC DNA]</scope>
    <source>
        <strain evidence="2">DSM 20632</strain>
    </source>
</reference>
<dbReference type="AlphaFoldDB" id="A0A1G9Q885"/>
<protein>
    <submittedName>
        <fullName evidence="1">Uncharacterized protein</fullName>
    </submittedName>
</protein>
<gene>
    <name evidence="1" type="ORF">SAMN04488535_1797</name>
</gene>
<dbReference type="Proteomes" id="UP000199350">
    <property type="component" value="Chromosome I"/>
</dbReference>
<evidence type="ECO:0000313" key="1">
    <source>
        <dbReference type="EMBL" id="SDM07149.1"/>
    </source>
</evidence>
<sequence>MNIIEALQLQINEFLGQLIHFGSSASSNLSLSLGLF</sequence>
<organism evidence="1 2">
    <name type="scientific">Corynebacterium mycetoides</name>
    <dbReference type="NCBI Taxonomy" id="38302"/>
    <lineage>
        <taxon>Bacteria</taxon>
        <taxon>Bacillati</taxon>
        <taxon>Actinomycetota</taxon>
        <taxon>Actinomycetes</taxon>
        <taxon>Mycobacteriales</taxon>
        <taxon>Corynebacteriaceae</taxon>
        <taxon>Corynebacterium</taxon>
    </lineage>
</organism>
<evidence type="ECO:0000313" key="2">
    <source>
        <dbReference type="Proteomes" id="UP000199350"/>
    </source>
</evidence>
<name>A0A1G9Q885_9CORY</name>
<proteinExistence type="predicted"/>
<accession>A0A1G9Q885</accession>
<keyword evidence="2" id="KW-1185">Reference proteome</keyword>